<dbReference type="RefSeq" id="WP_005007058.1">
    <property type="nucleotide sequence ID" value="NZ_HG422173.1"/>
</dbReference>
<evidence type="ECO:0000256" key="4">
    <source>
        <dbReference type="ARBA" id="ARBA00022759"/>
    </source>
</evidence>
<dbReference type="InParanoid" id="M1YWI0"/>
<evidence type="ECO:0000256" key="1">
    <source>
        <dbReference type="ARBA" id="ARBA00002663"/>
    </source>
</evidence>
<keyword evidence="5 7" id="KW-0378">Hydrolase</keyword>
<dbReference type="PANTHER" id="PTHR33992:SF1">
    <property type="entry name" value="RIBONUCLEASE P PROTEIN COMPONENT"/>
    <property type="match status" value="1"/>
</dbReference>
<name>M1YWI0_NITG3</name>
<dbReference type="HOGENOM" id="CLU_117179_9_0_0"/>
<dbReference type="AlphaFoldDB" id="M1YWI0"/>
<dbReference type="STRING" id="1266370.NITGR_20051"/>
<comment type="catalytic activity">
    <reaction evidence="7">
        <text>Endonucleolytic cleavage of RNA, removing 5'-extranucleotides from tRNA precursor.</text>
        <dbReference type="EC" id="3.1.26.5"/>
    </reaction>
</comment>
<dbReference type="NCBIfam" id="TIGR00188">
    <property type="entry name" value="rnpA"/>
    <property type="match status" value="1"/>
</dbReference>
<dbReference type="InterPro" id="IPR014721">
    <property type="entry name" value="Ribsml_uS5_D2-typ_fold_subgr"/>
</dbReference>
<dbReference type="GO" id="GO:0000049">
    <property type="term" value="F:tRNA binding"/>
    <property type="evidence" value="ECO:0007669"/>
    <property type="project" value="UniProtKB-UniRule"/>
</dbReference>
<evidence type="ECO:0000256" key="8">
    <source>
        <dbReference type="NCBIfam" id="TIGR00188"/>
    </source>
</evidence>
<dbReference type="Pfam" id="PF00825">
    <property type="entry name" value="Ribonuclease_P"/>
    <property type="match status" value="1"/>
</dbReference>
<evidence type="ECO:0000256" key="5">
    <source>
        <dbReference type="ARBA" id="ARBA00022801"/>
    </source>
</evidence>
<dbReference type="InterPro" id="IPR020568">
    <property type="entry name" value="Ribosomal_Su5_D2-typ_SF"/>
</dbReference>
<accession>M1YWI0</accession>
<dbReference type="Proteomes" id="UP000011704">
    <property type="component" value="Unassembled WGS sequence"/>
</dbReference>
<dbReference type="EC" id="3.1.26.5" evidence="7 8"/>
<reference evidence="9 10" key="1">
    <citation type="journal article" date="2013" name="Front. Microbiol.">
        <title>The genome of Nitrospina gracilis illuminates the metabolism and evolution of the major marine nitrite oxidizer.</title>
        <authorList>
            <person name="Luecker S."/>
            <person name="Nowka B."/>
            <person name="Rattei T."/>
            <person name="Spieck E."/>
            <person name="and Daims H."/>
        </authorList>
    </citation>
    <scope>NUCLEOTIDE SEQUENCE [LARGE SCALE GENOMIC DNA]</scope>
    <source>
        <strain evidence="9 10">3/211</strain>
    </source>
</reference>
<dbReference type="InterPro" id="IPR020539">
    <property type="entry name" value="RNase_P_CS"/>
</dbReference>
<dbReference type="PANTHER" id="PTHR33992">
    <property type="entry name" value="RIBONUCLEASE P PROTEIN COMPONENT"/>
    <property type="match status" value="1"/>
</dbReference>
<comment type="similarity">
    <text evidence="7">Belongs to the RnpA family.</text>
</comment>
<dbReference type="GO" id="GO:0001682">
    <property type="term" value="P:tRNA 5'-leader removal"/>
    <property type="evidence" value="ECO:0007669"/>
    <property type="project" value="UniProtKB-UniRule"/>
</dbReference>
<evidence type="ECO:0000256" key="6">
    <source>
        <dbReference type="ARBA" id="ARBA00022884"/>
    </source>
</evidence>
<dbReference type="GO" id="GO:0042781">
    <property type="term" value="F:3'-tRNA processing endoribonuclease activity"/>
    <property type="evidence" value="ECO:0007669"/>
    <property type="project" value="TreeGrafter"/>
</dbReference>
<keyword evidence="3 7" id="KW-0540">Nuclease</keyword>
<dbReference type="SUPFAM" id="SSF54211">
    <property type="entry name" value="Ribosomal protein S5 domain 2-like"/>
    <property type="match status" value="1"/>
</dbReference>
<keyword evidence="6 7" id="KW-0694">RNA-binding</keyword>
<evidence type="ECO:0000256" key="2">
    <source>
        <dbReference type="ARBA" id="ARBA00022694"/>
    </source>
</evidence>
<dbReference type="HAMAP" id="MF_00227">
    <property type="entry name" value="RNase_P"/>
    <property type="match status" value="1"/>
</dbReference>
<sequence>MPDQSFRKHERLLHRPQFKKIMAEGRKQRVEDLCTLFYLPNGLGHHRLGIIASRKIGNAVARNRAKRKIREVFRHHKQAGPAGMDVVVVSGRNLVPLPCTKLESKLSKPLRRMK</sequence>
<keyword evidence="10" id="KW-1185">Reference proteome</keyword>
<comment type="caution">
    <text evidence="9">The sequence shown here is derived from an EMBL/GenBank/DDBJ whole genome shotgun (WGS) entry which is preliminary data.</text>
</comment>
<evidence type="ECO:0000256" key="3">
    <source>
        <dbReference type="ARBA" id="ARBA00022722"/>
    </source>
</evidence>
<gene>
    <name evidence="7" type="primary">rnpA</name>
    <name evidence="9" type="ORF">NITGR_20051</name>
</gene>
<evidence type="ECO:0000256" key="7">
    <source>
        <dbReference type="HAMAP-Rule" id="MF_00227"/>
    </source>
</evidence>
<proteinExistence type="inferred from homology"/>
<dbReference type="EMBL" id="CAQJ01000022">
    <property type="protein sequence ID" value="CCQ90016.1"/>
    <property type="molecule type" value="Genomic_DNA"/>
</dbReference>
<dbReference type="Gene3D" id="3.30.230.10">
    <property type="match status" value="1"/>
</dbReference>
<comment type="function">
    <text evidence="1 7">RNaseP catalyzes the removal of the 5'-leader sequence from pre-tRNA to produce the mature 5'-terminus. It can also cleave other RNA substrates such as 4.5S RNA. The protein component plays an auxiliary but essential role in vivo by binding to the 5'-leader sequence and broadening the substrate specificity of the ribozyme.</text>
</comment>
<keyword evidence="4 7" id="KW-0255">Endonuclease</keyword>
<comment type="subunit">
    <text evidence="7">Consists of a catalytic RNA component (M1 or rnpB) and a protein subunit.</text>
</comment>
<dbReference type="GO" id="GO:0004526">
    <property type="term" value="F:ribonuclease P activity"/>
    <property type="evidence" value="ECO:0007669"/>
    <property type="project" value="UniProtKB-UniRule"/>
</dbReference>
<dbReference type="OrthoDB" id="9810867at2"/>
<organism evidence="9 10">
    <name type="scientific">Nitrospina gracilis (strain 3/211)</name>
    <dbReference type="NCBI Taxonomy" id="1266370"/>
    <lineage>
        <taxon>Bacteria</taxon>
        <taxon>Pseudomonadati</taxon>
        <taxon>Nitrospinota/Tectimicrobiota group</taxon>
        <taxon>Nitrospinota</taxon>
        <taxon>Nitrospinia</taxon>
        <taxon>Nitrospinales</taxon>
        <taxon>Nitrospinaceae</taxon>
        <taxon>Nitrospina</taxon>
    </lineage>
</organism>
<evidence type="ECO:0000313" key="10">
    <source>
        <dbReference type="Proteomes" id="UP000011704"/>
    </source>
</evidence>
<keyword evidence="2 7" id="KW-0819">tRNA processing</keyword>
<protein>
    <recommendedName>
        <fullName evidence="7 8">Ribonuclease P protein component</fullName>
        <shortName evidence="7">RNase P protein</shortName>
        <shortName evidence="7">RNaseP protein</shortName>
        <ecNumber evidence="7 8">3.1.26.5</ecNumber>
    </recommendedName>
    <alternativeName>
        <fullName evidence="7">Protein C5</fullName>
    </alternativeName>
</protein>
<dbReference type="InterPro" id="IPR000100">
    <property type="entry name" value="RNase_P"/>
</dbReference>
<dbReference type="PROSITE" id="PS00648">
    <property type="entry name" value="RIBONUCLEASE_P"/>
    <property type="match status" value="1"/>
</dbReference>
<evidence type="ECO:0000313" key="9">
    <source>
        <dbReference type="EMBL" id="CCQ90016.1"/>
    </source>
</evidence>
<dbReference type="GO" id="GO:0030677">
    <property type="term" value="C:ribonuclease P complex"/>
    <property type="evidence" value="ECO:0007669"/>
    <property type="project" value="TreeGrafter"/>
</dbReference>